<dbReference type="Gene3D" id="3.40.30.10">
    <property type="entry name" value="Glutaredoxin"/>
    <property type="match status" value="1"/>
</dbReference>
<evidence type="ECO:0000256" key="1">
    <source>
        <dbReference type="SAM" id="Phobius"/>
    </source>
</evidence>
<organism evidence="3 4">
    <name type="scientific">Plasmodium ovale</name>
    <name type="common">malaria parasite P. ovale</name>
    <dbReference type="NCBI Taxonomy" id="36330"/>
    <lineage>
        <taxon>Eukaryota</taxon>
        <taxon>Sar</taxon>
        <taxon>Alveolata</taxon>
        <taxon>Apicomplexa</taxon>
        <taxon>Aconoidasida</taxon>
        <taxon>Haemosporida</taxon>
        <taxon>Plasmodiidae</taxon>
        <taxon>Plasmodium</taxon>
        <taxon>Plasmodium (Plasmodium)</taxon>
    </lineage>
</organism>
<dbReference type="Proteomes" id="UP000243200">
    <property type="component" value="Chromosome 3"/>
</dbReference>
<evidence type="ECO:0000259" key="2">
    <source>
        <dbReference type="Pfam" id="PF00085"/>
    </source>
</evidence>
<dbReference type="OrthoDB" id="390285at2759"/>
<gene>
    <name evidence="3" type="primary">PowCR01_030017600</name>
    <name evidence="3" type="ORF">POWCR01_030017600</name>
</gene>
<feature type="domain" description="Thioredoxin" evidence="2">
    <location>
        <begin position="216"/>
        <end position="316"/>
    </location>
</feature>
<evidence type="ECO:0000313" key="3">
    <source>
        <dbReference type="EMBL" id="SBT75515.1"/>
    </source>
</evidence>
<dbReference type="VEuPathDB" id="PlasmoDB:PocGH01_03021800"/>
<dbReference type="SUPFAM" id="SSF52833">
    <property type="entry name" value="Thioredoxin-like"/>
    <property type="match status" value="1"/>
</dbReference>
<reference evidence="3 4" key="1">
    <citation type="submission" date="2016-06" db="EMBL/GenBank/DDBJ databases">
        <authorList>
            <consortium name="Pathogen Informatics"/>
        </authorList>
    </citation>
    <scope>NUCLEOTIDE SEQUENCE [LARGE SCALE GENOMIC DNA]</scope>
    <source>
        <strain evidence="3">PowCR01</strain>
    </source>
</reference>
<evidence type="ECO:0000313" key="4">
    <source>
        <dbReference type="Proteomes" id="UP000243200"/>
    </source>
</evidence>
<dbReference type="VEuPathDB" id="PlasmoDB:POWCR01_030017600"/>
<feature type="transmembrane region" description="Helical" evidence="1">
    <location>
        <begin position="72"/>
        <end position="90"/>
    </location>
</feature>
<keyword evidence="1" id="KW-0472">Membrane</keyword>
<dbReference type="InterPro" id="IPR013766">
    <property type="entry name" value="Thioredoxin_domain"/>
</dbReference>
<dbReference type="EMBL" id="LT594507">
    <property type="protein sequence ID" value="SBT75515.1"/>
    <property type="molecule type" value="Genomic_DNA"/>
</dbReference>
<keyword evidence="1" id="KW-1133">Transmembrane helix</keyword>
<dbReference type="InterPro" id="IPR036249">
    <property type="entry name" value="Thioredoxin-like_sf"/>
</dbReference>
<proteinExistence type="predicted"/>
<name>A0A1C3KND5_PLAOA</name>
<dbReference type="Pfam" id="PF00085">
    <property type="entry name" value="Thioredoxin"/>
    <property type="match status" value="1"/>
</dbReference>
<keyword evidence="1" id="KW-0812">Transmembrane</keyword>
<dbReference type="AlphaFoldDB" id="A0A1C3KND5"/>
<accession>A0A1C3KND5</accession>
<sequence length="438" mass="52370">MNKVLLRLNRQKLLFANSKRNFYNYNCIYIIENYVSKNKNEKKNCSKNIQRNITSYVNLDNNKIIPKKKKKIYFLTLFISGIFGFSYSILKWNEKREITHFLNEMKEISDENFDKLDNIVLFVLDKNKLNEEKKKVQDIKCEIEKLKIKNLNYLYTYNEESRDYACFLYKGRRRRNITKEELTSINSVKDIFEPFFTPVSEDYEKINEGNNGNFPVCVTHDTFEKEIIEDSKQNEIILVLFENTCFLCFLYKPFINTLHKLFKENQIQLKLKKYNIEKNDYAPNMIVCRGTPTFLFYHNGKGNKLEEYKPNDIINKIDQIIKSPKNIKEQMLAKVELIHARMHQFGYLTMWMTESKIIENMLIKRHIKDIPNNTDDDTIYNEVLTALIEEDIQRNDLIEDSLTYTKEKINEAEKSCFVVAMMMANELIDEEKKKYEMN</sequence>
<protein>
    <submittedName>
        <fullName evidence="3">Thioredoxin, putative</fullName>
    </submittedName>
</protein>